<organism evidence="1 2">
    <name type="scientific">Decorospora gaudefroyi</name>
    <dbReference type="NCBI Taxonomy" id="184978"/>
    <lineage>
        <taxon>Eukaryota</taxon>
        <taxon>Fungi</taxon>
        <taxon>Dikarya</taxon>
        <taxon>Ascomycota</taxon>
        <taxon>Pezizomycotina</taxon>
        <taxon>Dothideomycetes</taxon>
        <taxon>Pleosporomycetidae</taxon>
        <taxon>Pleosporales</taxon>
        <taxon>Pleosporineae</taxon>
        <taxon>Pleosporaceae</taxon>
        <taxon>Decorospora</taxon>
    </lineage>
</organism>
<gene>
    <name evidence="1" type="ORF">BDW02DRAFT_324703</name>
</gene>
<protein>
    <submittedName>
        <fullName evidence="1">Uncharacterized protein</fullName>
    </submittedName>
</protein>
<reference evidence="1" key="1">
    <citation type="submission" date="2020-01" db="EMBL/GenBank/DDBJ databases">
        <authorList>
            <consortium name="DOE Joint Genome Institute"/>
            <person name="Haridas S."/>
            <person name="Albert R."/>
            <person name="Binder M."/>
            <person name="Bloem J."/>
            <person name="Labutti K."/>
            <person name="Salamov A."/>
            <person name="Andreopoulos B."/>
            <person name="Baker S.E."/>
            <person name="Barry K."/>
            <person name="Bills G."/>
            <person name="Bluhm B.H."/>
            <person name="Cannon C."/>
            <person name="Castanera R."/>
            <person name="Culley D.E."/>
            <person name="Daum C."/>
            <person name="Ezra D."/>
            <person name="Gonzalez J.B."/>
            <person name="Henrissat B."/>
            <person name="Kuo A."/>
            <person name="Liang C."/>
            <person name="Lipzen A."/>
            <person name="Lutzoni F."/>
            <person name="Magnuson J."/>
            <person name="Mondo S."/>
            <person name="Nolan M."/>
            <person name="Ohm R."/>
            <person name="Pangilinan J."/>
            <person name="Park H.-J."/>
            <person name="Ramirez L."/>
            <person name="Alfaro M."/>
            <person name="Sun H."/>
            <person name="Tritt A."/>
            <person name="Yoshinaga Y."/>
            <person name="Zwiers L.-H."/>
            <person name="Turgeon B.G."/>
            <person name="Goodwin S.B."/>
            <person name="Spatafora J.W."/>
            <person name="Crous P.W."/>
            <person name="Grigoriev I.V."/>
        </authorList>
    </citation>
    <scope>NUCLEOTIDE SEQUENCE</scope>
    <source>
        <strain evidence="1">P77</strain>
    </source>
</reference>
<dbReference type="AlphaFoldDB" id="A0A6A5KFK8"/>
<evidence type="ECO:0000313" key="2">
    <source>
        <dbReference type="Proteomes" id="UP000800040"/>
    </source>
</evidence>
<name>A0A6A5KFK8_9PLEO</name>
<accession>A0A6A5KFK8</accession>
<evidence type="ECO:0000313" key="1">
    <source>
        <dbReference type="EMBL" id="KAF1834701.1"/>
    </source>
</evidence>
<proteinExistence type="predicted"/>
<dbReference type="EMBL" id="ML975298">
    <property type="protein sequence ID" value="KAF1834701.1"/>
    <property type="molecule type" value="Genomic_DNA"/>
</dbReference>
<keyword evidence="2" id="KW-1185">Reference proteome</keyword>
<sequence length="109" mass="12031">MCLSILTSISFTPLSSNALCEFLAHNHCFTIEKKRGNKMEATRAVQPDDISTLVRGRNGQGVSIERGGVAVLVQHFATMQTILRTKLMPGDNVLQTLRAEVDRGLYEIV</sequence>
<dbReference type="Proteomes" id="UP000800040">
    <property type="component" value="Unassembled WGS sequence"/>
</dbReference>